<proteinExistence type="predicted"/>
<dbReference type="Proteomes" id="UP001235939">
    <property type="component" value="Chromosome 12"/>
</dbReference>
<gene>
    <name evidence="1" type="ORF">LAZ67_12000225</name>
</gene>
<protein>
    <submittedName>
        <fullName evidence="1">Uncharacterized protein</fullName>
    </submittedName>
</protein>
<keyword evidence="2" id="KW-1185">Reference proteome</keyword>
<organism evidence="1 2">
    <name type="scientific">Cordylochernes scorpioides</name>
    <dbReference type="NCBI Taxonomy" id="51811"/>
    <lineage>
        <taxon>Eukaryota</taxon>
        <taxon>Metazoa</taxon>
        <taxon>Ecdysozoa</taxon>
        <taxon>Arthropoda</taxon>
        <taxon>Chelicerata</taxon>
        <taxon>Arachnida</taxon>
        <taxon>Pseudoscorpiones</taxon>
        <taxon>Cheliferoidea</taxon>
        <taxon>Chernetidae</taxon>
        <taxon>Cordylochernes</taxon>
    </lineage>
</organism>
<accession>A0ABY6L0E7</accession>
<dbReference type="InterPro" id="IPR036397">
    <property type="entry name" value="RNaseH_sf"/>
</dbReference>
<evidence type="ECO:0000313" key="2">
    <source>
        <dbReference type="Proteomes" id="UP001235939"/>
    </source>
</evidence>
<evidence type="ECO:0000313" key="1">
    <source>
        <dbReference type="EMBL" id="UYV74598.1"/>
    </source>
</evidence>
<sequence>MTLCKKVVQRSSLALMLSSTLVVYPDFYRILTDEQKEVRMEVCQNMVEMTRIDPEWSQKIITQDETWVYQYDPETKLQSSQEGN</sequence>
<reference evidence="1 2" key="1">
    <citation type="submission" date="2022-01" db="EMBL/GenBank/DDBJ databases">
        <title>A chromosomal length assembly of Cordylochernes scorpioides.</title>
        <authorList>
            <person name="Zeh D."/>
            <person name="Zeh J."/>
        </authorList>
    </citation>
    <scope>NUCLEOTIDE SEQUENCE [LARGE SCALE GENOMIC DNA]</scope>
    <source>
        <strain evidence="1">IN4F17</strain>
        <tissue evidence="1">Whole Body</tissue>
    </source>
</reference>
<dbReference type="Gene3D" id="3.30.420.10">
    <property type="entry name" value="Ribonuclease H-like superfamily/Ribonuclease H"/>
    <property type="match status" value="1"/>
</dbReference>
<dbReference type="EMBL" id="CP092874">
    <property type="protein sequence ID" value="UYV74598.1"/>
    <property type="molecule type" value="Genomic_DNA"/>
</dbReference>
<name>A0ABY6L0E7_9ARAC</name>